<keyword evidence="1" id="KW-1133">Transmembrane helix</keyword>
<gene>
    <name evidence="2" type="ORF">SU9_02566</name>
    <name evidence="3" type="ORF">SU9_028970</name>
</gene>
<feature type="transmembrane region" description="Helical" evidence="1">
    <location>
        <begin position="38"/>
        <end position="61"/>
    </location>
</feature>
<dbReference type="PATRIC" id="fig|1160718.3.peg.531"/>
<keyword evidence="1" id="KW-0472">Membrane</keyword>
<proteinExistence type="predicted"/>
<name>J2A325_9ACTN</name>
<sequence length="95" mass="9172">MTAWCGGAAVFACGGCPWLGRAVADGLSRGSGAVPAGLPGLVGVLELCTGLVVLCAGAFTLGELTAADGRMPAVEPLPGPPAARCAPPVDLRGNA</sequence>
<dbReference type="STRING" id="1160718.SU9_02566"/>
<evidence type="ECO:0000313" key="4">
    <source>
        <dbReference type="Proteomes" id="UP000009036"/>
    </source>
</evidence>
<keyword evidence="4" id="KW-1185">Reference proteome</keyword>
<organism evidence="2">
    <name type="scientific">Streptomyces auratus AGR0001</name>
    <dbReference type="NCBI Taxonomy" id="1160718"/>
    <lineage>
        <taxon>Bacteria</taxon>
        <taxon>Bacillati</taxon>
        <taxon>Actinomycetota</taxon>
        <taxon>Actinomycetes</taxon>
        <taxon>Kitasatosporales</taxon>
        <taxon>Streptomycetaceae</taxon>
        <taxon>Streptomyces</taxon>
    </lineage>
</organism>
<reference evidence="2" key="1">
    <citation type="journal article" date="2012" name="J. Bacteriol.">
        <title>Genome Sequence of Streptomyces auratus Strain AGR0001, a Phoslactomycin-Producing Actinomycete.</title>
        <authorList>
            <person name="Han X."/>
            <person name="Li M."/>
            <person name="Ding Z."/>
            <person name="Zhao J."/>
            <person name="Ji K."/>
            <person name="Wen M."/>
            <person name="Lu T."/>
        </authorList>
    </citation>
    <scope>NUCLEOTIDE SEQUENCE [LARGE SCALE GENOMIC DNA]</scope>
    <source>
        <strain evidence="2">AGR0001</strain>
    </source>
</reference>
<dbReference type="RefSeq" id="WP_006602099.1">
    <property type="nucleotide sequence ID" value="NZ_CP072931.1"/>
</dbReference>
<dbReference type="KEGG" id="sauh:SU9_028970"/>
<dbReference type="HOGENOM" id="CLU_2371448_0_0_11"/>
<dbReference type="EMBL" id="CP072931">
    <property type="protein sequence ID" value="QTZ94987.1"/>
    <property type="molecule type" value="Genomic_DNA"/>
</dbReference>
<evidence type="ECO:0000256" key="1">
    <source>
        <dbReference type="SAM" id="Phobius"/>
    </source>
</evidence>
<reference evidence="3" key="2">
    <citation type="submission" date="2021-04" db="EMBL/GenBank/DDBJ databases">
        <authorList>
            <person name="Wen M.-L."/>
            <person name="Han X.-L."/>
            <person name="Xiong J."/>
        </authorList>
    </citation>
    <scope>NUCLEOTIDE SEQUENCE</scope>
    <source>
        <strain evidence="3">AGR0001</strain>
    </source>
</reference>
<evidence type="ECO:0000313" key="3">
    <source>
        <dbReference type="EMBL" id="QTZ94987.1"/>
    </source>
</evidence>
<accession>J2A325</accession>
<keyword evidence="1" id="KW-0812">Transmembrane</keyword>
<dbReference type="EMBL" id="AJGV01000023">
    <property type="protein sequence ID" value="EJJ08616.1"/>
    <property type="molecule type" value="Genomic_DNA"/>
</dbReference>
<dbReference type="AlphaFoldDB" id="J2A325"/>
<evidence type="ECO:0000313" key="2">
    <source>
        <dbReference type="EMBL" id="EJJ08616.1"/>
    </source>
</evidence>
<dbReference type="Proteomes" id="UP000009036">
    <property type="component" value="Chromosome"/>
</dbReference>
<protein>
    <submittedName>
        <fullName evidence="2">Uncharacterized protein</fullName>
    </submittedName>
</protein>